<dbReference type="PROSITE" id="PS00512">
    <property type="entry name" value="ALPHA_GALACTOSIDASE"/>
    <property type="match status" value="1"/>
</dbReference>
<dbReference type="PANTHER" id="PTHR11452">
    <property type="entry name" value="ALPHA-GALACTOSIDASE/ALPHA-N-ACETYLGALACTOSAMINIDASE"/>
    <property type="match status" value="1"/>
</dbReference>
<keyword evidence="4" id="KW-0378">Hydrolase</keyword>
<dbReference type="PANTHER" id="PTHR11452:SF14">
    <property type="entry name" value="ALPHA-GALACTOSIDASE A"/>
    <property type="match status" value="1"/>
</dbReference>
<proteinExistence type="inferred from homology"/>
<evidence type="ECO:0000256" key="7">
    <source>
        <dbReference type="ARBA" id="ARBA00023180"/>
    </source>
</evidence>
<dbReference type="CDD" id="cd14792">
    <property type="entry name" value="GH27"/>
    <property type="match status" value="1"/>
</dbReference>
<comment type="similarity">
    <text evidence="2">Belongs to the glycosyl hydrolase 27 family.</text>
</comment>
<evidence type="ECO:0000256" key="2">
    <source>
        <dbReference type="ARBA" id="ARBA00009743"/>
    </source>
</evidence>
<dbReference type="InterPro" id="IPR002241">
    <property type="entry name" value="Glyco_hydro_27"/>
</dbReference>
<dbReference type="InterPro" id="IPR000111">
    <property type="entry name" value="Glyco_hydro_27/36_CS"/>
</dbReference>
<keyword evidence="12" id="KW-1185">Reference proteome</keyword>
<organism evidence="11 12">
    <name type="scientific">Goodea atripinnis</name>
    <dbReference type="NCBI Taxonomy" id="208336"/>
    <lineage>
        <taxon>Eukaryota</taxon>
        <taxon>Metazoa</taxon>
        <taxon>Chordata</taxon>
        <taxon>Craniata</taxon>
        <taxon>Vertebrata</taxon>
        <taxon>Euteleostomi</taxon>
        <taxon>Actinopterygii</taxon>
        <taxon>Neopterygii</taxon>
        <taxon>Teleostei</taxon>
        <taxon>Neoteleostei</taxon>
        <taxon>Acanthomorphata</taxon>
        <taxon>Ovalentaria</taxon>
        <taxon>Atherinomorphae</taxon>
        <taxon>Cyprinodontiformes</taxon>
        <taxon>Goodeidae</taxon>
        <taxon>Goodea</taxon>
    </lineage>
</organism>
<dbReference type="Pfam" id="PF17450">
    <property type="entry name" value="Melibiase_2_C"/>
    <property type="match status" value="1"/>
</dbReference>
<sequence>LRFHLKYNSPRLHLVLPISSCCLGSERLYMQMADVMVKEGWKEAGYEYVCIDDCWPSLQRDAQGRLQADPKRFPGGIKKLADYVNVGEKTCAGYPGSQGYYETDAQTFADWDVDLLKFDGYKVFLCLQPNYTAIRETCNHWRNFNDVFDSWSSVKSILEWTASHQDIVVPSAGPGGWNDPDMLVIGNFGLSHDQQESQMALWAIMAAPLLMSNDLRDICPRSKELLQNRRIIDISQDPLGKQGYRTAKGNSFEVWERPLSKNRLAVAVLNHQEIGGPRRFAISDIPGWKFCDPHCNVTLILPQYKEMGVQTKESKLILYVNPSGTVLLMVTPISKDIRRLHWKYTSVKQNQVITL</sequence>
<dbReference type="SUPFAM" id="SSF51445">
    <property type="entry name" value="(Trans)glycosidases"/>
    <property type="match status" value="1"/>
</dbReference>
<evidence type="ECO:0000313" key="11">
    <source>
        <dbReference type="EMBL" id="MEQ2174191.1"/>
    </source>
</evidence>
<reference evidence="11 12" key="1">
    <citation type="submission" date="2021-06" db="EMBL/GenBank/DDBJ databases">
        <authorList>
            <person name="Palmer J.M."/>
        </authorList>
    </citation>
    <scope>NUCLEOTIDE SEQUENCE [LARGE SCALE GENOMIC DNA]</scope>
    <source>
        <strain evidence="11 12">GA_2019</strain>
        <tissue evidence="11">Muscle</tissue>
    </source>
</reference>
<accession>A0ABV0NT53</accession>
<keyword evidence="8" id="KW-0458">Lysosome</keyword>
<name>A0ABV0NT53_9TELE</name>
<protein>
    <recommendedName>
        <fullName evidence="10">Alpha galactosidase A C-terminal domain-containing protein</fullName>
    </recommendedName>
</protein>
<dbReference type="EMBL" id="JAHRIO010050215">
    <property type="protein sequence ID" value="MEQ2174191.1"/>
    <property type="molecule type" value="Genomic_DNA"/>
</dbReference>
<dbReference type="InterPro" id="IPR035373">
    <property type="entry name" value="Melibiase/NAGA_C"/>
</dbReference>
<dbReference type="Gene3D" id="3.20.20.70">
    <property type="entry name" value="Aldolase class I"/>
    <property type="match status" value="2"/>
</dbReference>
<dbReference type="InterPro" id="IPR013780">
    <property type="entry name" value="Glyco_hydro_b"/>
</dbReference>
<keyword evidence="5" id="KW-0443">Lipid metabolism</keyword>
<evidence type="ECO:0000259" key="10">
    <source>
        <dbReference type="Pfam" id="PF17450"/>
    </source>
</evidence>
<evidence type="ECO:0000256" key="3">
    <source>
        <dbReference type="ARBA" id="ARBA00011738"/>
    </source>
</evidence>
<feature type="domain" description="Alpha galactosidase A C-terminal" evidence="10">
    <location>
        <begin position="240"/>
        <end position="324"/>
    </location>
</feature>
<dbReference type="InterPro" id="IPR013785">
    <property type="entry name" value="Aldolase_TIM"/>
</dbReference>
<evidence type="ECO:0000256" key="1">
    <source>
        <dbReference type="ARBA" id="ARBA00004371"/>
    </source>
</evidence>
<keyword evidence="7" id="KW-0325">Glycoprotein</keyword>
<dbReference type="Gene3D" id="2.60.40.1180">
    <property type="entry name" value="Golgi alpha-mannosidase II"/>
    <property type="match status" value="1"/>
</dbReference>
<keyword evidence="9" id="KW-0326">Glycosidase</keyword>
<evidence type="ECO:0000256" key="5">
    <source>
        <dbReference type="ARBA" id="ARBA00023098"/>
    </source>
</evidence>
<gene>
    <name evidence="11" type="ORF">GOODEAATRI_005318</name>
</gene>
<evidence type="ECO:0000256" key="9">
    <source>
        <dbReference type="ARBA" id="ARBA00023295"/>
    </source>
</evidence>
<feature type="non-terminal residue" evidence="11">
    <location>
        <position position="1"/>
    </location>
</feature>
<evidence type="ECO:0000256" key="6">
    <source>
        <dbReference type="ARBA" id="ARBA00023157"/>
    </source>
</evidence>
<keyword evidence="6" id="KW-1015">Disulfide bond</keyword>
<comment type="subcellular location">
    <subcellularLocation>
        <location evidence="1">Lysosome</location>
    </subcellularLocation>
</comment>
<evidence type="ECO:0000313" key="12">
    <source>
        <dbReference type="Proteomes" id="UP001476798"/>
    </source>
</evidence>
<dbReference type="Proteomes" id="UP001476798">
    <property type="component" value="Unassembled WGS sequence"/>
</dbReference>
<comment type="caution">
    <text evidence="11">The sequence shown here is derived from an EMBL/GenBank/DDBJ whole genome shotgun (WGS) entry which is preliminary data.</text>
</comment>
<dbReference type="InterPro" id="IPR017853">
    <property type="entry name" value="GH"/>
</dbReference>
<dbReference type="SUPFAM" id="SSF51011">
    <property type="entry name" value="Glycosyl hydrolase domain"/>
    <property type="match status" value="1"/>
</dbReference>
<evidence type="ECO:0000256" key="4">
    <source>
        <dbReference type="ARBA" id="ARBA00022801"/>
    </source>
</evidence>
<evidence type="ECO:0000256" key="8">
    <source>
        <dbReference type="ARBA" id="ARBA00023228"/>
    </source>
</evidence>
<comment type="subunit">
    <text evidence="3">Homodimer.</text>
</comment>
<dbReference type="Pfam" id="PF16499">
    <property type="entry name" value="Melibiase_2"/>
    <property type="match status" value="2"/>
</dbReference>